<dbReference type="InterPro" id="IPR010730">
    <property type="entry name" value="HET"/>
</dbReference>
<name>A0AAE0HP17_9PEZI</name>
<dbReference type="InterPro" id="IPR052895">
    <property type="entry name" value="HetReg/Transcr_Mod"/>
</dbReference>
<organism evidence="2 3">
    <name type="scientific">Chaetomium fimeti</name>
    <dbReference type="NCBI Taxonomy" id="1854472"/>
    <lineage>
        <taxon>Eukaryota</taxon>
        <taxon>Fungi</taxon>
        <taxon>Dikarya</taxon>
        <taxon>Ascomycota</taxon>
        <taxon>Pezizomycotina</taxon>
        <taxon>Sordariomycetes</taxon>
        <taxon>Sordariomycetidae</taxon>
        <taxon>Sordariales</taxon>
        <taxon>Chaetomiaceae</taxon>
        <taxon>Chaetomium</taxon>
    </lineage>
</organism>
<dbReference type="GeneID" id="87840286"/>
<reference evidence="2" key="1">
    <citation type="journal article" date="2023" name="Mol. Phylogenet. Evol.">
        <title>Genome-scale phylogeny and comparative genomics of the fungal order Sordariales.</title>
        <authorList>
            <person name="Hensen N."/>
            <person name="Bonometti L."/>
            <person name="Westerberg I."/>
            <person name="Brannstrom I.O."/>
            <person name="Guillou S."/>
            <person name="Cros-Aarteil S."/>
            <person name="Calhoun S."/>
            <person name="Haridas S."/>
            <person name="Kuo A."/>
            <person name="Mondo S."/>
            <person name="Pangilinan J."/>
            <person name="Riley R."/>
            <person name="LaButti K."/>
            <person name="Andreopoulos B."/>
            <person name="Lipzen A."/>
            <person name="Chen C."/>
            <person name="Yan M."/>
            <person name="Daum C."/>
            <person name="Ng V."/>
            <person name="Clum A."/>
            <person name="Steindorff A."/>
            <person name="Ohm R.A."/>
            <person name="Martin F."/>
            <person name="Silar P."/>
            <person name="Natvig D.O."/>
            <person name="Lalanne C."/>
            <person name="Gautier V."/>
            <person name="Ament-Velasquez S.L."/>
            <person name="Kruys A."/>
            <person name="Hutchinson M.I."/>
            <person name="Powell A.J."/>
            <person name="Barry K."/>
            <person name="Miller A.N."/>
            <person name="Grigoriev I.V."/>
            <person name="Debuchy R."/>
            <person name="Gladieux P."/>
            <person name="Hiltunen Thoren M."/>
            <person name="Johannesson H."/>
        </authorList>
    </citation>
    <scope>NUCLEOTIDE SEQUENCE</scope>
    <source>
        <strain evidence="2">CBS 168.71</strain>
    </source>
</reference>
<evidence type="ECO:0000313" key="2">
    <source>
        <dbReference type="EMBL" id="KAK3299712.1"/>
    </source>
</evidence>
<dbReference type="Pfam" id="PF06985">
    <property type="entry name" value="HET"/>
    <property type="match status" value="1"/>
</dbReference>
<feature type="domain" description="Heterokaryon incompatibility" evidence="1">
    <location>
        <begin position="59"/>
        <end position="256"/>
    </location>
</feature>
<dbReference type="Pfam" id="PF26639">
    <property type="entry name" value="Het-6_barrel"/>
    <property type="match status" value="1"/>
</dbReference>
<reference evidence="2" key="2">
    <citation type="submission" date="2023-06" db="EMBL/GenBank/DDBJ databases">
        <authorList>
            <consortium name="Lawrence Berkeley National Laboratory"/>
            <person name="Haridas S."/>
            <person name="Hensen N."/>
            <person name="Bonometti L."/>
            <person name="Westerberg I."/>
            <person name="Brannstrom I.O."/>
            <person name="Guillou S."/>
            <person name="Cros-Aarteil S."/>
            <person name="Calhoun S."/>
            <person name="Kuo A."/>
            <person name="Mondo S."/>
            <person name="Pangilinan J."/>
            <person name="Riley R."/>
            <person name="Labutti K."/>
            <person name="Andreopoulos B."/>
            <person name="Lipzen A."/>
            <person name="Chen C."/>
            <person name="Yanf M."/>
            <person name="Daum C."/>
            <person name="Ng V."/>
            <person name="Clum A."/>
            <person name="Steindorff A."/>
            <person name="Ohm R."/>
            <person name="Martin F."/>
            <person name="Silar P."/>
            <person name="Natvig D."/>
            <person name="Lalanne C."/>
            <person name="Gautier V."/>
            <person name="Ament-Velasquez S.L."/>
            <person name="Kruys A."/>
            <person name="Hutchinson M.I."/>
            <person name="Powell A.J."/>
            <person name="Barry K."/>
            <person name="Miller A.N."/>
            <person name="Grigoriev I.V."/>
            <person name="Debuchy R."/>
            <person name="Gladieux P."/>
            <person name="Thoren M.H."/>
            <person name="Johannesson H."/>
        </authorList>
    </citation>
    <scope>NUCLEOTIDE SEQUENCE</scope>
    <source>
        <strain evidence="2">CBS 168.71</strain>
    </source>
</reference>
<dbReference type="RefSeq" id="XP_062663226.1">
    <property type="nucleotide sequence ID" value="XM_062803338.1"/>
</dbReference>
<dbReference type="EMBL" id="JAUEPN010000002">
    <property type="protein sequence ID" value="KAK3299712.1"/>
    <property type="molecule type" value="Genomic_DNA"/>
</dbReference>
<dbReference type="PANTHER" id="PTHR24148:SF64">
    <property type="entry name" value="HETEROKARYON INCOMPATIBILITY DOMAIN-CONTAINING PROTEIN"/>
    <property type="match status" value="1"/>
</dbReference>
<dbReference type="AlphaFoldDB" id="A0AAE0HP17"/>
<sequence length="770" mass="86477">MSDTADNPPAVEPREPYRYRYEALPTGSSIRLLSVVGKGVDGSVHVTLKTVDLEDDPFFYALSYTWGNPHANGVDFTAHFNAVDSEYSHIEKSPILCDGERLEIQRNLLDVLHEFLDALGGHQEYDQSPENLIRSPFPLANQRGDIWIDAVCINQQDMEERGQQVRIMDKIYTKATQTITWLGRADQYTTAAVKTIETVAAYPRDAFVQSEATPFRQQDPEVYAKSSLAYTSWMDWCSLAALLKRQWFNRLWIIQEAILSRDLVLLCGKHKISWTDLVAAARNIEARCQVVGWSPSTMFLQSHEIAVPLEHNVLRLADWRDHFHSGETTGHGHFTLENLIYDTWIFNSGDPRDKVYGILGLADPEVRAGWVIDYYSSPEEVFAITTRTIIEQTQSLKILSCVQDASKRKIATYPSWVPDYSLPYFNMMCNHGSFAAAGAQYEAPQLVPSPPGPSSWSRLRLQAHVFDTMVETANERTDYVNSSMLLEPSWFELALLLKTPYPATGEKRTEVLWRTLCADQDAGSTVSPAPARFGELFKELVSAMVVVRAELEEEVSQEPDPPRDCAQSFAQALQRAKEIWADVGWAGLGAEQIREKTNSRPKFLGRPDFGWLVYTLIKLQALFLTEDGGKADTPSWGELERFHENPTYVMRVKDGEEKSLVQPKDAAFTNSFRRRYGKRKLFYTEKGYLGLGPASATVGDVVCIVPGAAGPFLVRPDQDGGVKLDHHQGCGDEGGQTERFRLIGESYVHGIMHGEALATEGFGLVEIEIV</sequence>
<comment type="caution">
    <text evidence="2">The sequence shown here is derived from an EMBL/GenBank/DDBJ whole genome shotgun (WGS) entry which is preliminary data.</text>
</comment>
<dbReference type="Proteomes" id="UP001278766">
    <property type="component" value="Unassembled WGS sequence"/>
</dbReference>
<proteinExistence type="predicted"/>
<evidence type="ECO:0000259" key="1">
    <source>
        <dbReference type="Pfam" id="PF06985"/>
    </source>
</evidence>
<keyword evidence="3" id="KW-1185">Reference proteome</keyword>
<evidence type="ECO:0000313" key="3">
    <source>
        <dbReference type="Proteomes" id="UP001278766"/>
    </source>
</evidence>
<gene>
    <name evidence="2" type="ORF">B0H64DRAFT_389368</name>
</gene>
<accession>A0AAE0HP17</accession>
<dbReference type="PANTHER" id="PTHR24148">
    <property type="entry name" value="ANKYRIN REPEAT DOMAIN-CONTAINING PROTEIN 39 HOMOLOG-RELATED"/>
    <property type="match status" value="1"/>
</dbReference>
<protein>
    <submittedName>
        <fullName evidence="2">Heterokaryon incompatibility protein-domain-containing protein</fullName>
    </submittedName>
</protein>